<keyword evidence="3 6" id="KW-0812">Transmembrane</keyword>
<evidence type="ECO:0000256" key="5">
    <source>
        <dbReference type="ARBA" id="ARBA00023136"/>
    </source>
</evidence>
<dbReference type="PANTHER" id="PTHR30213:SF0">
    <property type="entry name" value="UPF0761 MEMBRANE PROTEIN YIHY"/>
    <property type="match status" value="1"/>
</dbReference>
<keyword evidence="4 6" id="KW-1133">Transmembrane helix</keyword>
<comment type="subcellular location">
    <subcellularLocation>
        <location evidence="1">Cell membrane</location>
        <topology evidence="1">Multi-pass membrane protein</topology>
    </subcellularLocation>
</comment>
<dbReference type="Proteomes" id="UP000183700">
    <property type="component" value="Unassembled WGS sequence"/>
</dbReference>
<evidence type="ECO:0000256" key="3">
    <source>
        <dbReference type="ARBA" id="ARBA00022692"/>
    </source>
</evidence>
<dbReference type="PANTHER" id="PTHR30213">
    <property type="entry name" value="INNER MEMBRANE PROTEIN YHJD"/>
    <property type="match status" value="1"/>
</dbReference>
<comment type="caution">
    <text evidence="7">The sequence shown here is derived from an EMBL/GenBank/DDBJ whole genome shotgun (WGS) entry which is preliminary data.</text>
</comment>
<dbReference type="PIRSF" id="PIRSF035875">
    <property type="entry name" value="RNase_BN"/>
    <property type="match status" value="1"/>
</dbReference>
<dbReference type="NCBIfam" id="TIGR00765">
    <property type="entry name" value="yihY_not_rbn"/>
    <property type="match status" value="1"/>
</dbReference>
<sequence>MGPIDKIKENKKLMDFIQSIQKHLAETEIGDRSVVVAYYLLLSFFPILIIVGNLLPYFNVTPETVLPYLSEAIPPNVFSFLKPAITGLLENTSGGMLSISVLAALWSSSRGINALQTALNRAYGVEDRGNFVISRIVSVGIVGVLMMAIIAVALFFSAGQVILDALQQLLNFSPGIIDTFLTLRWPVTLIGLLVILGGLYVVIPNAHVRIKYALPGTIFATVGWIVLAQGFSLYAQTFAQRVSGYQIIGSFIVLMFWLNFAATIIILGGVLNVTLEEYRTGEEVVEGSNRVNKWFNKLKTRVIKKRKKK</sequence>
<organism evidence="7 8">
    <name type="scientific">Enterococcus devriesei</name>
    <dbReference type="NCBI Taxonomy" id="319970"/>
    <lineage>
        <taxon>Bacteria</taxon>
        <taxon>Bacillati</taxon>
        <taxon>Bacillota</taxon>
        <taxon>Bacilli</taxon>
        <taxon>Lactobacillales</taxon>
        <taxon>Enterococcaceae</taxon>
        <taxon>Enterococcus</taxon>
    </lineage>
</organism>
<keyword evidence="8" id="KW-1185">Reference proteome</keyword>
<dbReference type="GO" id="GO:0005886">
    <property type="term" value="C:plasma membrane"/>
    <property type="evidence" value="ECO:0007669"/>
    <property type="project" value="UniProtKB-SubCell"/>
</dbReference>
<evidence type="ECO:0000256" key="1">
    <source>
        <dbReference type="ARBA" id="ARBA00004651"/>
    </source>
</evidence>
<accession>A0A1L8SZL7</accession>
<evidence type="ECO:0000313" key="8">
    <source>
        <dbReference type="Proteomes" id="UP000183700"/>
    </source>
</evidence>
<feature type="transmembrane region" description="Helical" evidence="6">
    <location>
        <begin position="183"/>
        <end position="203"/>
    </location>
</feature>
<evidence type="ECO:0000256" key="4">
    <source>
        <dbReference type="ARBA" id="ARBA00022989"/>
    </source>
</evidence>
<feature type="transmembrane region" description="Helical" evidence="6">
    <location>
        <begin position="247"/>
        <end position="271"/>
    </location>
</feature>
<evidence type="ECO:0000256" key="2">
    <source>
        <dbReference type="ARBA" id="ARBA00022475"/>
    </source>
</evidence>
<feature type="transmembrane region" description="Helical" evidence="6">
    <location>
        <begin position="136"/>
        <end position="163"/>
    </location>
</feature>
<reference evidence="7 8" key="1">
    <citation type="submission" date="2014-12" db="EMBL/GenBank/DDBJ databases">
        <title>Draft genome sequences of 29 type strains of Enterococci.</title>
        <authorList>
            <person name="Zhong Z."/>
            <person name="Sun Z."/>
            <person name="Liu W."/>
            <person name="Zhang W."/>
            <person name="Zhang H."/>
        </authorList>
    </citation>
    <scope>NUCLEOTIDE SEQUENCE [LARGE SCALE GENOMIC DNA]</scope>
    <source>
        <strain evidence="7 8">DSM 22802</strain>
    </source>
</reference>
<gene>
    <name evidence="7" type="ORF">RV00_GL000360</name>
</gene>
<dbReference type="RefSeq" id="WP_071860893.1">
    <property type="nucleotide sequence ID" value="NZ_DAMDHA010000001.1"/>
</dbReference>
<dbReference type="STRING" id="319970.RV00_GL000360"/>
<keyword evidence="2" id="KW-1003">Cell membrane</keyword>
<proteinExistence type="predicted"/>
<dbReference type="OrthoDB" id="9775903at2"/>
<evidence type="ECO:0000256" key="6">
    <source>
        <dbReference type="SAM" id="Phobius"/>
    </source>
</evidence>
<feature type="transmembrane region" description="Helical" evidence="6">
    <location>
        <begin position="36"/>
        <end position="58"/>
    </location>
</feature>
<dbReference type="Pfam" id="PF03631">
    <property type="entry name" value="Virul_fac_BrkB"/>
    <property type="match status" value="1"/>
</dbReference>
<dbReference type="EMBL" id="JXKM01000001">
    <property type="protein sequence ID" value="OJG37403.1"/>
    <property type="molecule type" value="Genomic_DNA"/>
</dbReference>
<dbReference type="AlphaFoldDB" id="A0A1L8SZL7"/>
<feature type="transmembrane region" description="Helical" evidence="6">
    <location>
        <begin position="212"/>
        <end position="235"/>
    </location>
</feature>
<name>A0A1L8SZL7_9ENTE</name>
<dbReference type="InterPro" id="IPR017039">
    <property type="entry name" value="Virul_fac_BrkB"/>
</dbReference>
<evidence type="ECO:0000313" key="7">
    <source>
        <dbReference type="EMBL" id="OJG37403.1"/>
    </source>
</evidence>
<keyword evidence="5 6" id="KW-0472">Membrane</keyword>
<protein>
    <submittedName>
        <fullName evidence="7">YihY family inner membrane protein</fullName>
    </submittedName>
</protein>